<organism evidence="1">
    <name type="scientific">Cyprinus carpio</name>
    <name type="common">Common carp</name>
    <dbReference type="NCBI Taxonomy" id="7962"/>
    <lineage>
        <taxon>Eukaryota</taxon>
        <taxon>Metazoa</taxon>
        <taxon>Chordata</taxon>
        <taxon>Craniata</taxon>
        <taxon>Vertebrata</taxon>
        <taxon>Euteleostomi</taxon>
        <taxon>Actinopterygii</taxon>
        <taxon>Neopterygii</taxon>
        <taxon>Teleostei</taxon>
        <taxon>Ostariophysi</taxon>
        <taxon>Cypriniformes</taxon>
        <taxon>Cyprinidae</taxon>
        <taxon>Cyprininae</taxon>
        <taxon>Cyprinus</taxon>
    </lineage>
</organism>
<dbReference type="Proteomes" id="UP001155660">
    <property type="component" value="Chromosome B3"/>
</dbReference>
<gene>
    <name evidence="1" type="primary">LOC109087493</name>
</gene>
<name>A0A9Q9ZHH3_CYPCA</name>
<dbReference type="KEGG" id="ccar:109087493"/>
<proteinExistence type="predicted"/>
<accession>A0A9Q9ZHH3</accession>
<dbReference type="RefSeq" id="XP_018957227.2">
    <property type="nucleotide sequence ID" value="XM_019101682.2"/>
</dbReference>
<dbReference type="GeneID" id="109087493"/>
<sequence length="336" mass="38338">MNKRKVTPPLMMQQKIRVSQRWSIKMCLLFWMTTQALNTNFQGTKSVHAISSILYPQLMPLLQEELQTKPKRGCLGLLLQNVMLWNKTSRSTMAHERVERECKLQFLRPNQTRWSSLFLTVERIVRIHREQGEQAIRNVCTALKIKMFNPAEMGFLVEYAAVMKPVAMALNILQGESSVHMGLLLPTLYQLRDKLKRLKSSCKMCTSLVHTLQQGIQKRFGDVMKEPELIAAAILLPRFRTSWTTEENILNAGLDYIRNHLDTDLDDITSTNSSLSDEDDFFASMELGKSQVGELERYLSCLSPAGMDLLHSFPHIKKLSLKVNTGLPASAACERP</sequence>
<dbReference type="OrthoDB" id="8772022at2759"/>
<dbReference type="AlphaFoldDB" id="A0A9Q9ZHH3"/>
<evidence type="ECO:0000313" key="1">
    <source>
        <dbReference type="RefSeq" id="XP_018957227.2"/>
    </source>
</evidence>
<protein>
    <submittedName>
        <fullName evidence="1">Uncharacterized protein LOC109087493</fullName>
    </submittedName>
</protein>
<dbReference type="PANTHER" id="PTHR47501:SF5">
    <property type="entry name" value="HAT C-TERMINAL DIMERISATION DOMAIN-CONTAINING PROTEIN"/>
    <property type="match status" value="1"/>
</dbReference>
<dbReference type="PANTHER" id="PTHR47501">
    <property type="entry name" value="TRANSPOSASE-RELATED"/>
    <property type="match status" value="1"/>
</dbReference>
<reference evidence="1" key="1">
    <citation type="submission" date="2025-08" db="UniProtKB">
        <authorList>
            <consortium name="RefSeq"/>
        </authorList>
    </citation>
    <scope>IDENTIFICATION</scope>
    <source>
        <tissue evidence="1">Muscle</tissue>
    </source>
</reference>